<comment type="caution">
    <text evidence="2">The sequence shown here is derived from an EMBL/GenBank/DDBJ whole genome shotgun (WGS) entry which is preliminary data.</text>
</comment>
<evidence type="ECO:0000313" key="2">
    <source>
        <dbReference type="EMBL" id="MDO1531973.1"/>
    </source>
</evidence>
<dbReference type="Pfam" id="PF09931">
    <property type="entry name" value="Phage_phiJL001_Gp84_N"/>
    <property type="match status" value="1"/>
</dbReference>
<sequence>MTRSVPSALQTHLDSGSTTVTQLLLIKPVTPGYPAIGITLLDKDVTYDDGAGAVTYLAKIGMVPAALVSSLDMTVDNTEIQSLIPEFDLPISEADIVAGVYDYAEATIYLVNYEDLSMGHVVLGYGTTGQMRVENGLSFWTEFTALSKLLKQSIVEKDSITCRAVYGSQPIGTGGGVFEQRFPCGKNAVAEFTGAQTVTSVGAEPNNSFTASALGAAANTYVPGMLVWLSGKNMGRTYEVESQSAGGAITLTFETMFPIVAGDTFKVRPDCTKWVEGANGCKAHWNSVSATEWKLHYRGEPLIPIADGDAINTPGATVGASLGGGTTAP</sequence>
<name>A0ABT8RZ72_9BURK</name>
<proteinExistence type="predicted"/>
<organism evidence="2 3">
    <name type="scientific">Variovorax ginsengisoli</name>
    <dbReference type="NCBI Taxonomy" id="363844"/>
    <lineage>
        <taxon>Bacteria</taxon>
        <taxon>Pseudomonadati</taxon>
        <taxon>Pseudomonadota</taxon>
        <taxon>Betaproteobacteria</taxon>
        <taxon>Burkholderiales</taxon>
        <taxon>Comamonadaceae</taxon>
        <taxon>Variovorax</taxon>
    </lineage>
</organism>
<dbReference type="InterPro" id="IPR018964">
    <property type="entry name" value="Phage_phiJL001_Gp84_C"/>
</dbReference>
<reference evidence="2" key="1">
    <citation type="submission" date="2023-06" db="EMBL/GenBank/DDBJ databases">
        <authorList>
            <person name="Jiang Y."/>
            <person name="Liu Q."/>
        </authorList>
    </citation>
    <scope>NUCLEOTIDE SEQUENCE</scope>
    <source>
        <strain evidence="2">CGMCC 1.12090</strain>
    </source>
</reference>
<keyword evidence="3" id="KW-1185">Reference proteome</keyword>
<feature type="domain" description="Bacteriophage phiJL001 Gp84 C-terminal" evidence="1">
    <location>
        <begin position="220"/>
        <end position="307"/>
    </location>
</feature>
<accession>A0ABT8RZ72</accession>
<evidence type="ECO:0000313" key="3">
    <source>
        <dbReference type="Proteomes" id="UP001169027"/>
    </source>
</evidence>
<dbReference type="Proteomes" id="UP001169027">
    <property type="component" value="Unassembled WGS sequence"/>
</dbReference>
<dbReference type="EMBL" id="JAUKVY010000003">
    <property type="protein sequence ID" value="MDO1531973.1"/>
    <property type="molecule type" value="Genomic_DNA"/>
</dbReference>
<gene>
    <name evidence="2" type="ORF">Q2T77_06715</name>
</gene>
<dbReference type="RefSeq" id="WP_301805710.1">
    <property type="nucleotide sequence ID" value="NZ_JAUJZH010000003.1"/>
</dbReference>
<protein>
    <submittedName>
        <fullName evidence="2">DUF2163 domain-containing protein</fullName>
    </submittedName>
</protein>
<evidence type="ECO:0000259" key="1">
    <source>
        <dbReference type="Pfam" id="PF09356"/>
    </source>
</evidence>
<dbReference type="Pfam" id="PF09356">
    <property type="entry name" value="Phage_BR0599"/>
    <property type="match status" value="1"/>
</dbReference>